<accession>A0ABW3GI97</accession>
<gene>
    <name evidence="2" type="ORF">ACFQ1T_10155</name>
</gene>
<keyword evidence="3" id="KW-1185">Reference proteome</keyword>
<dbReference type="InterPro" id="IPR029063">
    <property type="entry name" value="SAM-dependent_MTases_sf"/>
</dbReference>
<feature type="domain" description="Methyltransferase type 11" evidence="1">
    <location>
        <begin position="71"/>
        <end position="118"/>
    </location>
</feature>
<dbReference type="Proteomes" id="UP001597106">
    <property type="component" value="Unassembled WGS sequence"/>
</dbReference>
<dbReference type="GO" id="GO:0008168">
    <property type="term" value="F:methyltransferase activity"/>
    <property type="evidence" value="ECO:0007669"/>
    <property type="project" value="UniProtKB-KW"/>
</dbReference>
<sequence length="259" mass="29278">MQSSQSVFFEQMPLGQYIVARETPLYAQAVADVFGFHALQIGWSAHDLLEQCRIPYKHSLQLTASANASLLCESEFLPFAENSVDLVCMPHVLEQCADPQQTLREVFRVLVPEGSLVLTGISPASCLGMRARVGQFRQAGGFSRLFTAWRIRDWLSVLGFEVVRSGYLMHAFPFNDPDWLARQSCLERWGPRLCGMSGGIYFLIAKKRVLNIRLLKPDWKMLPLNPALQVRKGRSSIQKNGQKQLECADVESTMDRNVR</sequence>
<dbReference type="Pfam" id="PF08241">
    <property type="entry name" value="Methyltransf_11"/>
    <property type="match status" value="1"/>
</dbReference>
<keyword evidence="2" id="KW-0489">Methyltransferase</keyword>
<dbReference type="Gene3D" id="3.40.50.150">
    <property type="entry name" value="Vaccinia Virus protein VP39"/>
    <property type="match status" value="1"/>
</dbReference>
<protein>
    <submittedName>
        <fullName evidence="2">Class I SAM-dependent methyltransferase</fullName>
        <ecNumber evidence="2">2.1.1.-</ecNumber>
    </submittedName>
</protein>
<evidence type="ECO:0000313" key="2">
    <source>
        <dbReference type="EMBL" id="MFD0930138.1"/>
    </source>
</evidence>
<dbReference type="RefSeq" id="WP_275355281.1">
    <property type="nucleotide sequence ID" value="NZ_JBHTJW010000002.1"/>
</dbReference>
<dbReference type="InterPro" id="IPR013216">
    <property type="entry name" value="Methyltransf_11"/>
</dbReference>
<comment type="caution">
    <text evidence="2">The sequence shown here is derived from an EMBL/GenBank/DDBJ whole genome shotgun (WGS) entry which is preliminary data.</text>
</comment>
<dbReference type="CDD" id="cd02440">
    <property type="entry name" value="AdoMet_MTases"/>
    <property type="match status" value="1"/>
</dbReference>
<keyword evidence="2" id="KW-0808">Transferase</keyword>
<organism evidence="2 3">
    <name type="scientific">Methylophilus glucosoxydans</name>
    <dbReference type="NCBI Taxonomy" id="752553"/>
    <lineage>
        <taxon>Bacteria</taxon>
        <taxon>Pseudomonadati</taxon>
        <taxon>Pseudomonadota</taxon>
        <taxon>Betaproteobacteria</taxon>
        <taxon>Nitrosomonadales</taxon>
        <taxon>Methylophilaceae</taxon>
        <taxon>Methylophilus</taxon>
    </lineage>
</organism>
<dbReference type="EC" id="2.1.1.-" evidence="2"/>
<name>A0ABW3GI97_9PROT</name>
<proteinExistence type="predicted"/>
<dbReference type="SUPFAM" id="SSF53335">
    <property type="entry name" value="S-adenosyl-L-methionine-dependent methyltransferases"/>
    <property type="match status" value="1"/>
</dbReference>
<dbReference type="GO" id="GO:0032259">
    <property type="term" value="P:methylation"/>
    <property type="evidence" value="ECO:0007669"/>
    <property type="project" value="UniProtKB-KW"/>
</dbReference>
<evidence type="ECO:0000259" key="1">
    <source>
        <dbReference type="Pfam" id="PF08241"/>
    </source>
</evidence>
<evidence type="ECO:0000313" key="3">
    <source>
        <dbReference type="Proteomes" id="UP001597106"/>
    </source>
</evidence>
<reference evidence="3" key="1">
    <citation type="journal article" date="2019" name="Int. J. Syst. Evol. Microbiol.">
        <title>The Global Catalogue of Microorganisms (GCM) 10K type strain sequencing project: providing services to taxonomists for standard genome sequencing and annotation.</title>
        <authorList>
            <consortium name="The Broad Institute Genomics Platform"/>
            <consortium name="The Broad Institute Genome Sequencing Center for Infectious Disease"/>
            <person name="Wu L."/>
            <person name="Ma J."/>
        </authorList>
    </citation>
    <scope>NUCLEOTIDE SEQUENCE [LARGE SCALE GENOMIC DNA]</scope>
    <source>
        <strain evidence="3">CCUG 59685</strain>
    </source>
</reference>
<dbReference type="EMBL" id="JBHTJW010000002">
    <property type="protein sequence ID" value="MFD0930138.1"/>
    <property type="molecule type" value="Genomic_DNA"/>
</dbReference>